<dbReference type="RefSeq" id="WP_036743706.1">
    <property type="nucleotide sequence ID" value="NZ_FOJO01000035.1"/>
</dbReference>
<dbReference type="Proteomes" id="UP000029846">
    <property type="component" value="Unassembled WGS sequence"/>
</dbReference>
<evidence type="ECO:0000313" key="3">
    <source>
        <dbReference type="Proteomes" id="UP000029846"/>
    </source>
</evidence>
<organism evidence="1 3">
    <name type="scientific">Paracoccus halophilus</name>
    <dbReference type="NCBI Taxonomy" id="376733"/>
    <lineage>
        <taxon>Bacteria</taxon>
        <taxon>Pseudomonadati</taxon>
        <taxon>Pseudomonadota</taxon>
        <taxon>Alphaproteobacteria</taxon>
        <taxon>Rhodobacterales</taxon>
        <taxon>Paracoccaceae</taxon>
        <taxon>Paracoccus</taxon>
    </lineage>
</organism>
<dbReference type="Pfam" id="PF06041">
    <property type="entry name" value="DUF924"/>
    <property type="match status" value="1"/>
</dbReference>
<dbReference type="STRING" id="376733.SAMN04487972_1358"/>
<proteinExistence type="predicted"/>
<reference evidence="2 4" key="3">
    <citation type="submission" date="2016-10" db="EMBL/GenBank/DDBJ databases">
        <authorList>
            <person name="de Groot N.N."/>
        </authorList>
    </citation>
    <scope>NUCLEOTIDE SEQUENCE [LARGE SCALE GENOMIC DNA]</scope>
    <source>
        <strain evidence="2 4">CGMCC 1.6117</strain>
    </source>
</reference>
<evidence type="ECO:0000313" key="1">
    <source>
        <dbReference type="EMBL" id="KGJ02327.1"/>
    </source>
</evidence>
<dbReference type="Gene3D" id="1.25.40.10">
    <property type="entry name" value="Tetratricopeptide repeat domain"/>
    <property type="match status" value="1"/>
</dbReference>
<dbReference type="InterPro" id="IPR010323">
    <property type="entry name" value="DUF924"/>
</dbReference>
<dbReference type="InterPro" id="IPR011990">
    <property type="entry name" value="TPR-like_helical_dom_sf"/>
</dbReference>
<dbReference type="OrthoDB" id="7593450at2"/>
<dbReference type="Gene3D" id="1.20.58.320">
    <property type="entry name" value="TPR-like"/>
    <property type="match status" value="1"/>
</dbReference>
<dbReference type="EMBL" id="JRKN01000040">
    <property type="protein sequence ID" value="KGJ02327.1"/>
    <property type="molecule type" value="Genomic_DNA"/>
</dbReference>
<dbReference type="SUPFAM" id="SSF48452">
    <property type="entry name" value="TPR-like"/>
    <property type="match status" value="1"/>
</dbReference>
<accession>A0A099EWI7</accession>
<gene>
    <name evidence="1" type="ORF">IT41_17740</name>
    <name evidence="2" type="ORF">SAMN04487972_1358</name>
</gene>
<dbReference type="Proteomes" id="UP000182312">
    <property type="component" value="Unassembled WGS sequence"/>
</dbReference>
<reference evidence="1 3" key="1">
    <citation type="submission" date="2014-09" db="EMBL/GenBank/DDBJ databases">
        <authorList>
            <person name="McGinnis J.M."/>
            <person name="Wolfgang W.J."/>
        </authorList>
    </citation>
    <scope>NUCLEOTIDE SEQUENCE [LARGE SCALE GENOMIC DNA]</scope>
    <source>
        <strain evidence="1 3">JCM 14014</strain>
    </source>
</reference>
<name>A0A099EWI7_9RHOB</name>
<dbReference type="EMBL" id="FOJO01000035">
    <property type="protein sequence ID" value="SFA61302.1"/>
    <property type="molecule type" value="Genomic_DNA"/>
</dbReference>
<dbReference type="AlphaFoldDB" id="A0A099EWI7"/>
<sequence length="183" mass="20842">MSLPLSRAAEVVKYWRKAGAAGDWFSHRPAFDEALRDRFLPLHEQATAGACDAWIDTPEGTLALLILLDQFPRNAFRDTPRMYATDPKARRIAREAEARGHMAKVDPELRLFFALPFAHSEDLADQEISVTLNRRLGQPWLSHAEDHRNIIRRFGRFPHRNPILGRETTPEEARFLAKGGFSG</sequence>
<protein>
    <submittedName>
        <fullName evidence="2">Uncharacterized conserved protein, DUF924 family</fullName>
    </submittedName>
</protein>
<evidence type="ECO:0000313" key="2">
    <source>
        <dbReference type="EMBL" id="SFA61302.1"/>
    </source>
</evidence>
<dbReference type="eggNOG" id="COG3803">
    <property type="taxonomic scope" value="Bacteria"/>
</dbReference>
<evidence type="ECO:0000313" key="4">
    <source>
        <dbReference type="Proteomes" id="UP000182312"/>
    </source>
</evidence>
<reference evidence="1 3" key="2">
    <citation type="submission" date="2014-10" db="EMBL/GenBank/DDBJ databases">
        <title>Paracoccus sanguinis sp. nov., isolated from clinical specimens of New York State patients.</title>
        <authorList>
            <person name="Mingle L.A."/>
            <person name="Cole J.A."/>
            <person name="Lapierre P."/>
            <person name="Musser K.A."/>
        </authorList>
    </citation>
    <scope>NUCLEOTIDE SEQUENCE [LARGE SCALE GENOMIC DNA]</scope>
    <source>
        <strain evidence="1 3">JCM 14014</strain>
    </source>
</reference>
<keyword evidence="3" id="KW-1185">Reference proteome</keyword>